<dbReference type="InterPro" id="IPR006311">
    <property type="entry name" value="TAT_signal"/>
</dbReference>
<gene>
    <name evidence="2" type="ORF">GCM10009855_32820</name>
</gene>
<dbReference type="SUPFAM" id="SSF53474">
    <property type="entry name" value="alpha/beta-Hydrolases"/>
    <property type="match status" value="1"/>
</dbReference>
<dbReference type="PIRSF" id="PIRSF029171">
    <property type="entry name" value="Esterase_LipA"/>
    <property type="match status" value="1"/>
</dbReference>
<feature type="chain" id="PRO_5046336255" evidence="1">
    <location>
        <begin position="36"/>
        <end position="406"/>
    </location>
</feature>
<evidence type="ECO:0000313" key="2">
    <source>
        <dbReference type="EMBL" id="GAA2390188.1"/>
    </source>
</evidence>
<proteinExistence type="predicted"/>
<sequence>MSSPSLLRFKRSVVALTVAATAAAGLFATAPAARADDAATAAPVWSGLDARGYNGPIGAPGTLIQKTPLAGSVDLTGASSAYRILYATTDLHGAPAVSTGAVFLPKRPAPKGGYKVIAWAHGTTGLGDDCTPSAQPRSDRDQEYLNHWLNQGYAIVATDYAGLGTPGLMNYLSSKVQAHSIVDSVKATSHSGLPLSKTWAIVGQSQGASAALNGARRATEYSRGSGLDYRGVVATGTPANIEHIVWQAGPGFPPVALPTGLNVYAAYIWAGFSDARPDLKPLSILTPEGRRVVNEARTRCYPEMRSVVEGAKIRDWFRKPVTSIPGVQGALVDYMSTPYRGYDRPIFLGQGLKDMDVPAPSALSLYGQMVSAGQPVELHVYPTQDHSGTVLASMKDSTPFVARILR</sequence>
<feature type="signal peptide" evidence="1">
    <location>
        <begin position="1"/>
        <end position="35"/>
    </location>
</feature>
<dbReference type="PANTHER" id="PTHR34853:SF1">
    <property type="entry name" value="LIPASE 5"/>
    <property type="match status" value="1"/>
</dbReference>
<organism evidence="2 3">
    <name type="scientific">Gordonia cholesterolivorans</name>
    <dbReference type="NCBI Taxonomy" id="559625"/>
    <lineage>
        <taxon>Bacteria</taxon>
        <taxon>Bacillati</taxon>
        <taxon>Actinomycetota</taxon>
        <taxon>Actinomycetes</taxon>
        <taxon>Mycobacteriales</taxon>
        <taxon>Gordoniaceae</taxon>
        <taxon>Gordonia</taxon>
    </lineage>
</organism>
<evidence type="ECO:0000313" key="3">
    <source>
        <dbReference type="Proteomes" id="UP001501170"/>
    </source>
</evidence>
<dbReference type="InterPro" id="IPR029058">
    <property type="entry name" value="AB_hydrolase_fold"/>
</dbReference>
<keyword evidence="3" id="KW-1185">Reference proteome</keyword>
<protein>
    <submittedName>
        <fullName evidence="2">Prolyl oligopeptidase family serine peptidase</fullName>
    </submittedName>
</protein>
<name>A0ABN3HXB5_9ACTN</name>
<dbReference type="RefSeq" id="WP_346077413.1">
    <property type="nucleotide sequence ID" value="NZ_BAAARB010000022.1"/>
</dbReference>
<dbReference type="Gene3D" id="3.40.50.1820">
    <property type="entry name" value="alpha/beta hydrolase"/>
    <property type="match status" value="2"/>
</dbReference>
<dbReference type="Proteomes" id="UP001501170">
    <property type="component" value="Unassembled WGS sequence"/>
</dbReference>
<keyword evidence="1" id="KW-0732">Signal</keyword>
<dbReference type="PROSITE" id="PS51318">
    <property type="entry name" value="TAT"/>
    <property type="match status" value="1"/>
</dbReference>
<dbReference type="Pfam" id="PF03583">
    <property type="entry name" value="LIP"/>
    <property type="match status" value="1"/>
</dbReference>
<comment type="caution">
    <text evidence="2">The sequence shown here is derived from an EMBL/GenBank/DDBJ whole genome shotgun (WGS) entry which is preliminary data.</text>
</comment>
<dbReference type="EMBL" id="BAAARB010000022">
    <property type="protein sequence ID" value="GAA2390188.1"/>
    <property type="molecule type" value="Genomic_DNA"/>
</dbReference>
<dbReference type="PANTHER" id="PTHR34853">
    <property type="match status" value="1"/>
</dbReference>
<reference evidence="2 3" key="1">
    <citation type="journal article" date="2019" name="Int. J. Syst. Evol. Microbiol.">
        <title>The Global Catalogue of Microorganisms (GCM) 10K type strain sequencing project: providing services to taxonomists for standard genome sequencing and annotation.</title>
        <authorList>
            <consortium name="The Broad Institute Genomics Platform"/>
            <consortium name="The Broad Institute Genome Sequencing Center for Infectious Disease"/>
            <person name="Wu L."/>
            <person name="Ma J."/>
        </authorList>
    </citation>
    <scope>NUCLEOTIDE SEQUENCE [LARGE SCALE GENOMIC DNA]</scope>
    <source>
        <strain evidence="2 3">JCM 16227</strain>
    </source>
</reference>
<accession>A0ABN3HXB5</accession>
<evidence type="ECO:0000256" key="1">
    <source>
        <dbReference type="SAM" id="SignalP"/>
    </source>
</evidence>
<dbReference type="InterPro" id="IPR005152">
    <property type="entry name" value="Lipase_secreted"/>
</dbReference>